<reference evidence="5 6" key="1">
    <citation type="submission" date="2018-09" db="EMBL/GenBank/DDBJ databases">
        <title>Genomic investigation of the strawberry pathogen Phytophthora fragariae indicates pathogenicity is determined by transcriptional variation in three key races.</title>
        <authorList>
            <person name="Adams T.M."/>
            <person name="Armitage A.D."/>
            <person name="Sobczyk M.K."/>
            <person name="Bates H.J."/>
            <person name="Dunwell J.M."/>
            <person name="Nellist C.F."/>
            <person name="Harrison R.J."/>
        </authorList>
    </citation>
    <scope>NUCLEOTIDE SEQUENCE [LARGE SCALE GENOMIC DNA]</scope>
    <source>
        <strain evidence="5 6">SCRP249</strain>
    </source>
</reference>
<evidence type="ECO:0000313" key="6">
    <source>
        <dbReference type="Proteomes" id="UP000429607"/>
    </source>
</evidence>
<accession>A0A6A3IS08</accession>
<organism evidence="5 6">
    <name type="scientific">Phytophthora rubi</name>
    <dbReference type="NCBI Taxonomy" id="129364"/>
    <lineage>
        <taxon>Eukaryota</taxon>
        <taxon>Sar</taxon>
        <taxon>Stramenopiles</taxon>
        <taxon>Oomycota</taxon>
        <taxon>Peronosporomycetes</taxon>
        <taxon>Peronosporales</taxon>
        <taxon>Peronosporaceae</taxon>
        <taxon>Phytophthora</taxon>
    </lineage>
</organism>
<sequence length="567" mass="65942">MEVTLMCALVGHGIIFPVVFDTAKVVGLLKEAIVEKLPKRFKRNAIDLQLFLAKTTKGTWLPDESVAALGLEKGKVHQDIQTMIDDEQLQTSKTLDFWLFEQNDMPQPTSGQIHVLVVTLEGDSGVEVQNVERDAKRQKVDENVSLEKLWKYSEMKMTALPPLNELCRRFFNDHCRSNWHCGHQSGLATRMARSLPVDWMASKYTWQIFYDLLLNISMSLCHAKGFRVSSGRNGVDYIEPTTKNVRPDFFLHYIGMLLLRGEDKDALTHIDVPCNELFQKMRYWNPIVYGDLPYTLGYATSGEQLRVLAIDRHLHAHVILDFLSIRQQQEEVIKTFYNLPFLLHKMTILSKRKYPSPLMPFTPDVNDKREIELINDVIRRTIKREQCRDEMDFKRLADIYTTLQDLNNRVREKTYLQTVRKLNLKDDLLCVRLSPLGCIQPPQDVDQVREWLRCMLTALKYWHSCHGDVRWPNILYDPTSDSGYWILIDMDESRKPNTTTIDWNHKFNGHTLNFQHDLYQLGKLMNTFLFTLPNDLVDFQTKLLSAVDTPVFTAEAALTLLLDQEHH</sequence>
<evidence type="ECO:0000259" key="4">
    <source>
        <dbReference type="Pfam" id="PF20147"/>
    </source>
</evidence>
<dbReference type="GO" id="GO:0043657">
    <property type="term" value="C:host cell"/>
    <property type="evidence" value="ECO:0007669"/>
    <property type="project" value="UniProtKB-SubCell"/>
</dbReference>
<keyword evidence="3" id="KW-0964">Secreted</keyword>
<evidence type="ECO:0000313" key="5">
    <source>
        <dbReference type="EMBL" id="KAE8984582.1"/>
    </source>
</evidence>
<dbReference type="AlphaFoldDB" id="A0A6A3IS08"/>
<dbReference type="Gene3D" id="1.10.510.10">
    <property type="entry name" value="Transferase(Phosphotransferase) domain 1"/>
    <property type="match status" value="1"/>
</dbReference>
<dbReference type="Pfam" id="PF20147">
    <property type="entry name" value="Crinkler"/>
    <property type="match status" value="1"/>
</dbReference>
<dbReference type="InterPro" id="IPR011009">
    <property type="entry name" value="Kinase-like_dom_sf"/>
</dbReference>
<comment type="subcellular location">
    <subcellularLocation>
        <location evidence="1">Host cell</location>
    </subcellularLocation>
    <subcellularLocation>
        <location evidence="2">Secreted</location>
    </subcellularLocation>
</comment>
<dbReference type="GO" id="GO:0005576">
    <property type="term" value="C:extracellular region"/>
    <property type="evidence" value="ECO:0007669"/>
    <property type="project" value="UniProtKB-SubCell"/>
</dbReference>
<evidence type="ECO:0000256" key="3">
    <source>
        <dbReference type="ARBA" id="ARBA00022525"/>
    </source>
</evidence>
<evidence type="ECO:0000256" key="2">
    <source>
        <dbReference type="ARBA" id="ARBA00004613"/>
    </source>
</evidence>
<name>A0A6A3IS08_9STRA</name>
<evidence type="ECO:0000256" key="1">
    <source>
        <dbReference type="ARBA" id="ARBA00004340"/>
    </source>
</evidence>
<dbReference type="SUPFAM" id="SSF56112">
    <property type="entry name" value="Protein kinase-like (PK-like)"/>
    <property type="match status" value="1"/>
</dbReference>
<proteinExistence type="predicted"/>
<dbReference type="EMBL" id="QXFV01002685">
    <property type="protein sequence ID" value="KAE8984582.1"/>
    <property type="molecule type" value="Genomic_DNA"/>
</dbReference>
<gene>
    <name evidence="5" type="ORF">PR001_g23130</name>
</gene>
<dbReference type="InterPro" id="IPR045379">
    <property type="entry name" value="Crinkler_N"/>
</dbReference>
<comment type="caution">
    <text evidence="5">The sequence shown here is derived from an EMBL/GenBank/DDBJ whole genome shotgun (WGS) entry which is preliminary data.</text>
</comment>
<feature type="domain" description="Crinkler effector protein N-terminal" evidence="4">
    <location>
        <begin position="3"/>
        <end position="118"/>
    </location>
</feature>
<dbReference type="Proteomes" id="UP000429607">
    <property type="component" value="Unassembled WGS sequence"/>
</dbReference>
<protein>
    <recommendedName>
        <fullName evidence="4">Crinkler effector protein N-terminal domain-containing protein</fullName>
    </recommendedName>
</protein>